<evidence type="ECO:0000313" key="2">
    <source>
        <dbReference type="EMBL" id="GAA4609647.1"/>
    </source>
</evidence>
<proteinExistence type="predicted"/>
<reference evidence="3" key="1">
    <citation type="journal article" date="2019" name="Int. J. Syst. Evol. Microbiol.">
        <title>The Global Catalogue of Microorganisms (GCM) 10K type strain sequencing project: providing services to taxonomists for standard genome sequencing and annotation.</title>
        <authorList>
            <consortium name="The Broad Institute Genomics Platform"/>
            <consortium name="The Broad Institute Genome Sequencing Center for Infectious Disease"/>
            <person name="Wu L."/>
            <person name="Ma J."/>
        </authorList>
    </citation>
    <scope>NUCLEOTIDE SEQUENCE [LARGE SCALE GENOMIC DNA]</scope>
    <source>
        <strain evidence="3">JCM 17938</strain>
    </source>
</reference>
<organism evidence="2 3">
    <name type="scientific">Actinoallomurus liliacearum</name>
    <dbReference type="NCBI Taxonomy" id="1080073"/>
    <lineage>
        <taxon>Bacteria</taxon>
        <taxon>Bacillati</taxon>
        <taxon>Actinomycetota</taxon>
        <taxon>Actinomycetes</taxon>
        <taxon>Streptosporangiales</taxon>
        <taxon>Thermomonosporaceae</taxon>
        <taxon>Actinoallomurus</taxon>
    </lineage>
</organism>
<feature type="signal peptide" evidence="1">
    <location>
        <begin position="1"/>
        <end position="30"/>
    </location>
</feature>
<sequence length="133" mass="13294">MKKALRTLVAGAAVAGGIAGGVALASPASAATPAGVCGSGYSQIDKHTMSGSTIYLLFNGSSNCVVTFKTTSVGKATRTGAYLQVSGKTPVEDTDDYTTYAGPVRQSAAGKCIVWGGGTSAGGFWYSGWSHCG</sequence>
<dbReference type="RefSeq" id="WP_345355793.1">
    <property type="nucleotide sequence ID" value="NZ_BAABHJ010000008.1"/>
</dbReference>
<feature type="chain" id="PRO_5046728242" evidence="1">
    <location>
        <begin position="31"/>
        <end position="133"/>
    </location>
</feature>
<keyword evidence="3" id="KW-1185">Reference proteome</keyword>
<evidence type="ECO:0000256" key="1">
    <source>
        <dbReference type="SAM" id="SignalP"/>
    </source>
</evidence>
<evidence type="ECO:0000313" key="3">
    <source>
        <dbReference type="Proteomes" id="UP001500212"/>
    </source>
</evidence>
<dbReference type="EMBL" id="BAABHJ010000008">
    <property type="protein sequence ID" value="GAA4609647.1"/>
    <property type="molecule type" value="Genomic_DNA"/>
</dbReference>
<protein>
    <submittedName>
        <fullName evidence="2">Spore-associated protein A</fullName>
    </submittedName>
</protein>
<name>A0ABP8TMZ7_9ACTN</name>
<comment type="caution">
    <text evidence="2">The sequence shown here is derived from an EMBL/GenBank/DDBJ whole genome shotgun (WGS) entry which is preliminary data.</text>
</comment>
<accession>A0ABP8TMZ7</accession>
<dbReference type="Proteomes" id="UP001500212">
    <property type="component" value="Unassembled WGS sequence"/>
</dbReference>
<gene>
    <name evidence="2" type="ORF">GCM10023195_39120</name>
</gene>
<keyword evidence="1" id="KW-0732">Signal</keyword>